<dbReference type="Proteomes" id="UP000322726">
    <property type="component" value="Chromosome"/>
</dbReference>
<dbReference type="RefSeq" id="WP_130233351.1">
    <property type="nucleotide sequence ID" value="NZ_BMEF01000027.1"/>
</dbReference>
<reference evidence="1 2" key="1">
    <citation type="submission" date="2019-09" db="EMBL/GenBank/DDBJ databases">
        <title>Complete genome sequencing of four Arcobacter species reveals a diverse suite of mobile elements.</title>
        <authorList>
            <person name="Miller W.G."/>
            <person name="Yee E."/>
            <person name="Bono J.L."/>
        </authorList>
    </citation>
    <scope>NUCLEOTIDE SEQUENCE [LARGE SCALE GENOMIC DNA]</scope>
    <source>
        <strain evidence="1 2">LMG 26638</strain>
    </source>
</reference>
<accession>A0A5C2HA72</accession>
<dbReference type="InterPro" id="IPR038310">
    <property type="entry name" value="DUF1104_sf"/>
</dbReference>
<proteinExistence type="predicted"/>
<reference evidence="1 2" key="3">
    <citation type="submission" date="2019-09" db="EMBL/GenBank/DDBJ databases">
        <title>Taxonomic note: a critical rebuttal of the proposed division of the genus Arcobacter into six genera, emended descriptions of Arcobacter anaerophilus and the genus Arcobacter, and an assessment of genus-level boundaries for Epsilonproteobacteria using in silico genomic comparator tools.</title>
        <authorList>
            <person name="On S.L.W."/>
            <person name="Miller W.G."/>
            <person name="Biggs P."/>
            <person name="Cornelius A."/>
            <person name="Vandamme P."/>
        </authorList>
    </citation>
    <scope>NUCLEOTIDE SEQUENCE [LARGE SCALE GENOMIC DNA]</scope>
    <source>
        <strain evidence="1 2">LMG 26638</strain>
    </source>
</reference>
<gene>
    <name evidence="1" type="ORF">APAC_1298</name>
</gene>
<protein>
    <submittedName>
        <fullName evidence="1">Uncharacterized protein</fullName>
    </submittedName>
</protein>
<evidence type="ECO:0000313" key="2">
    <source>
        <dbReference type="Proteomes" id="UP000322726"/>
    </source>
</evidence>
<sequence>MRKIVVSIIFVFTSLMAKVDYSEMSTQELIAIMGYVKSENKKAFNKELNSRVPLMNTKEYEMYKKNKEKLNR</sequence>
<dbReference type="KEGG" id="apai:APAC_1298"/>
<dbReference type="EMBL" id="CP035928">
    <property type="protein sequence ID" value="QEP34415.1"/>
    <property type="molecule type" value="Genomic_DNA"/>
</dbReference>
<organism evidence="1 2">
    <name type="scientific">Malaciobacter pacificus</name>
    <dbReference type="NCBI Taxonomy" id="1080223"/>
    <lineage>
        <taxon>Bacteria</taxon>
        <taxon>Pseudomonadati</taxon>
        <taxon>Campylobacterota</taxon>
        <taxon>Epsilonproteobacteria</taxon>
        <taxon>Campylobacterales</taxon>
        <taxon>Arcobacteraceae</taxon>
        <taxon>Malaciobacter</taxon>
    </lineage>
</organism>
<dbReference type="Gene3D" id="1.20.120.1430">
    <property type="entry name" value="HP0721 helical bundle"/>
    <property type="match status" value="1"/>
</dbReference>
<keyword evidence="2" id="KW-1185">Reference proteome</keyword>
<dbReference type="OrthoDB" id="5340094at2"/>
<reference evidence="2" key="2">
    <citation type="submission" date="2019-09" db="EMBL/GenBank/DDBJ databases">
        <title>Complete genome sequencing of four Arcobacter species reveals a diverse suite of mobile elements.</title>
        <authorList>
            <person name="On S.L.W."/>
            <person name="Miller W.G."/>
            <person name="Biggs P."/>
            <person name="Cornelius A."/>
            <person name="Vandamme P."/>
        </authorList>
    </citation>
    <scope>NUCLEOTIDE SEQUENCE [LARGE SCALE GENOMIC DNA]</scope>
    <source>
        <strain evidence="2">LMG 26638</strain>
    </source>
</reference>
<name>A0A5C2HA72_9BACT</name>
<dbReference type="AlphaFoldDB" id="A0A5C2HA72"/>
<evidence type="ECO:0000313" key="1">
    <source>
        <dbReference type="EMBL" id="QEP34415.1"/>
    </source>
</evidence>